<organism evidence="2 3">
    <name type="scientific">Rhizopus oryzae</name>
    <name type="common">Mucormycosis agent</name>
    <name type="synonym">Rhizopus arrhizus var. delemar</name>
    <dbReference type="NCBI Taxonomy" id="64495"/>
    <lineage>
        <taxon>Eukaryota</taxon>
        <taxon>Fungi</taxon>
        <taxon>Fungi incertae sedis</taxon>
        <taxon>Mucoromycota</taxon>
        <taxon>Mucoromycotina</taxon>
        <taxon>Mucoromycetes</taxon>
        <taxon>Mucorales</taxon>
        <taxon>Mucorineae</taxon>
        <taxon>Rhizopodaceae</taxon>
        <taxon>Rhizopus</taxon>
    </lineage>
</organism>
<evidence type="ECO:0000313" key="3">
    <source>
        <dbReference type="Proteomes" id="UP000717996"/>
    </source>
</evidence>
<dbReference type="EMBL" id="JAANIT010008131">
    <property type="protein sequence ID" value="KAG1529399.1"/>
    <property type="molecule type" value="Genomic_DNA"/>
</dbReference>
<sequence>MVPPRFEPSATYSQPNAAGSGRSPASRRSRIACISTRPFKVATPETAMKPTAADTENGMPRSSSARMPPTSANGTQLNTRMASLPLRRAMNSRLPISRNTTGTTVASRFSARCRCSNWPPQVR</sequence>
<comment type="caution">
    <text evidence="2">The sequence shown here is derived from an EMBL/GenBank/DDBJ whole genome shotgun (WGS) entry which is preliminary data.</text>
</comment>
<protein>
    <submittedName>
        <fullName evidence="2">Uncharacterized protein</fullName>
    </submittedName>
</protein>
<reference evidence="2" key="1">
    <citation type="journal article" date="2020" name="Microb. Genom.">
        <title>Genetic diversity of clinical and environmental Mucorales isolates obtained from an investigation of mucormycosis cases among solid organ transplant recipients.</title>
        <authorList>
            <person name="Nguyen M.H."/>
            <person name="Kaul D."/>
            <person name="Muto C."/>
            <person name="Cheng S.J."/>
            <person name="Richter R.A."/>
            <person name="Bruno V.M."/>
            <person name="Liu G."/>
            <person name="Beyhan S."/>
            <person name="Sundermann A.J."/>
            <person name="Mounaud S."/>
            <person name="Pasculle A.W."/>
            <person name="Nierman W.C."/>
            <person name="Driscoll E."/>
            <person name="Cumbie R."/>
            <person name="Clancy C.J."/>
            <person name="Dupont C.L."/>
        </authorList>
    </citation>
    <scope>NUCLEOTIDE SEQUENCE</scope>
    <source>
        <strain evidence="2">GL16</strain>
    </source>
</reference>
<feature type="compositionally biased region" description="Polar residues" evidence="1">
    <location>
        <begin position="60"/>
        <end position="77"/>
    </location>
</feature>
<dbReference type="AlphaFoldDB" id="A0A9P6XP01"/>
<proteinExistence type="predicted"/>
<name>A0A9P6XP01_RHIOR</name>
<evidence type="ECO:0000256" key="1">
    <source>
        <dbReference type="SAM" id="MobiDB-lite"/>
    </source>
</evidence>
<evidence type="ECO:0000313" key="2">
    <source>
        <dbReference type="EMBL" id="KAG1529399.1"/>
    </source>
</evidence>
<accession>A0A9P6XP01</accession>
<feature type="region of interest" description="Disordered" evidence="1">
    <location>
        <begin position="1"/>
        <end position="77"/>
    </location>
</feature>
<gene>
    <name evidence="2" type="ORF">G6F51_014159</name>
</gene>
<dbReference type="Proteomes" id="UP000717996">
    <property type="component" value="Unassembled WGS sequence"/>
</dbReference>